<organism evidence="2 3">
    <name type="scientific">Protopolystoma xenopodis</name>
    <dbReference type="NCBI Taxonomy" id="117903"/>
    <lineage>
        <taxon>Eukaryota</taxon>
        <taxon>Metazoa</taxon>
        <taxon>Spiralia</taxon>
        <taxon>Lophotrochozoa</taxon>
        <taxon>Platyhelminthes</taxon>
        <taxon>Monogenea</taxon>
        <taxon>Polyopisthocotylea</taxon>
        <taxon>Polystomatidea</taxon>
        <taxon>Polystomatidae</taxon>
        <taxon>Protopolystoma</taxon>
    </lineage>
</organism>
<comment type="caution">
    <text evidence="2">The sequence shown here is derived from an EMBL/GenBank/DDBJ whole genome shotgun (WGS) entry which is preliminary data.</text>
</comment>
<evidence type="ECO:0000256" key="1">
    <source>
        <dbReference type="SAM" id="MobiDB-lite"/>
    </source>
</evidence>
<sequence>MYSTSSPAITSVINTIRDSTVTMGPESCRIPIFFCPDPLYPTKSREKISKQGTSGRLRLYGHPNSGVRPAGNLDHINSTIDDSTTKPSPKVGLTADCPRAEKGPFLGAWSPVALESASANKMASSSSPSPSLEVGFLCKVGLGSRFRCLRADSGLKSGPKARLPRSRSVHLKRKEVFTSPVDSMSSTYLSKMDASNLCRSPSSPLYPSGLTLLDYDDTANLSSMTSLVPRGLLNAVGQHSDPRASLSSKVRSGSSSIYLSAIIFCLTQSMSSLILCHNNFLGNTSNKTFFPEATTSWSSHLRENFFYYIPNM</sequence>
<protein>
    <submittedName>
        <fullName evidence="2">Uncharacterized protein</fullName>
    </submittedName>
</protein>
<dbReference type="EMBL" id="CAAALY010028867">
    <property type="protein sequence ID" value="VEL16547.1"/>
    <property type="molecule type" value="Genomic_DNA"/>
</dbReference>
<proteinExistence type="predicted"/>
<gene>
    <name evidence="2" type="ORF">PXEA_LOCUS9987</name>
</gene>
<dbReference type="AlphaFoldDB" id="A0A3S5CFC0"/>
<feature type="region of interest" description="Disordered" evidence="1">
    <location>
        <begin position="51"/>
        <end position="72"/>
    </location>
</feature>
<keyword evidence="3" id="KW-1185">Reference proteome</keyword>
<evidence type="ECO:0000313" key="2">
    <source>
        <dbReference type="EMBL" id="VEL16547.1"/>
    </source>
</evidence>
<evidence type="ECO:0000313" key="3">
    <source>
        <dbReference type="Proteomes" id="UP000784294"/>
    </source>
</evidence>
<name>A0A3S5CFC0_9PLAT</name>
<reference evidence="2" key="1">
    <citation type="submission" date="2018-11" db="EMBL/GenBank/DDBJ databases">
        <authorList>
            <consortium name="Pathogen Informatics"/>
        </authorList>
    </citation>
    <scope>NUCLEOTIDE SEQUENCE</scope>
</reference>
<dbReference type="Proteomes" id="UP000784294">
    <property type="component" value="Unassembled WGS sequence"/>
</dbReference>
<accession>A0A3S5CFC0</accession>